<organism evidence="4 5">
    <name type="scientific">Wolfiporia cocos (strain MD-104)</name>
    <name type="common">Brown rot fungus</name>
    <dbReference type="NCBI Taxonomy" id="742152"/>
    <lineage>
        <taxon>Eukaryota</taxon>
        <taxon>Fungi</taxon>
        <taxon>Dikarya</taxon>
        <taxon>Basidiomycota</taxon>
        <taxon>Agaricomycotina</taxon>
        <taxon>Agaricomycetes</taxon>
        <taxon>Polyporales</taxon>
        <taxon>Phaeolaceae</taxon>
        <taxon>Wolfiporia</taxon>
    </lineage>
</organism>
<keyword evidence="5" id="KW-1185">Reference proteome</keyword>
<dbReference type="GO" id="GO:0016020">
    <property type="term" value="C:membrane"/>
    <property type="evidence" value="ECO:0007669"/>
    <property type="project" value="TreeGrafter"/>
</dbReference>
<sequence>MANPSAPAKEGLAPFVHQGETYQTWYKVFGDLTDRTRTPLVGLHGGPGLAHNYLLPLSDLTATASIPVVLYDQIGGVGQRSSYFTDKPHSFWNIDLFIDELESLLAYLSIQDNFILLGHSWGGQLAAEFELRRQPAGLKKIILSNTYSAAAMWGKSTGQLLSAMPKEVQEGMAAGWKNRKLLGPAMKQFQAKHGCTVQPPPEEFWGPINRVFEEDYTPVVEQEMYSSDSELIHWDITDKLHLIRQPVLLINGEADVAQDFVCRSIFERVRKIKWRTFARSSHTPMLEEREEYVKEVLAFLES</sequence>
<dbReference type="InterPro" id="IPR000073">
    <property type="entry name" value="AB_hydrolase_1"/>
</dbReference>
<dbReference type="PANTHER" id="PTHR43798">
    <property type="entry name" value="MONOACYLGLYCEROL LIPASE"/>
    <property type="match status" value="1"/>
</dbReference>
<dbReference type="GO" id="GO:0008233">
    <property type="term" value="F:peptidase activity"/>
    <property type="evidence" value="ECO:0007669"/>
    <property type="project" value="InterPro"/>
</dbReference>
<dbReference type="NCBIfam" id="TIGR01250">
    <property type="entry name" value="pro_imino_pep_2"/>
    <property type="match status" value="1"/>
</dbReference>
<keyword evidence="2" id="KW-0378">Hydrolase</keyword>
<comment type="similarity">
    <text evidence="1">Belongs to the peptidase S33 family.</text>
</comment>
<evidence type="ECO:0000256" key="2">
    <source>
        <dbReference type="ARBA" id="ARBA00022801"/>
    </source>
</evidence>
<accession>A0A2H3J4M9</accession>
<dbReference type="OrthoDB" id="190201at2759"/>
<evidence type="ECO:0000256" key="1">
    <source>
        <dbReference type="ARBA" id="ARBA00010088"/>
    </source>
</evidence>
<evidence type="ECO:0000259" key="3">
    <source>
        <dbReference type="Pfam" id="PF12697"/>
    </source>
</evidence>
<evidence type="ECO:0000313" key="4">
    <source>
        <dbReference type="EMBL" id="PCH37190.1"/>
    </source>
</evidence>
<dbReference type="InterPro" id="IPR050266">
    <property type="entry name" value="AB_hydrolase_sf"/>
</dbReference>
<feature type="domain" description="AB hydrolase-1" evidence="3">
    <location>
        <begin position="41"/>
        <end position="294"/>
    </location>
</feature>
<protein>
    <submittedName>
        <fullName evidence="4">Proline-specific peptidase</fullName>
    </submittedName>
</protein>
<proteinExistence type="inferred from homology"/>
<dbReference type="GO" id="GO:0006508">
    <property type="term" value="P:proteolysis"/>
    <property type="evidence" value="ECO:0007669"/>
    <property type="project" value="InterPro"/>
</dbReference>
<dbReference type="EMBL" id="KB467909">
    <property type="protein sequence ID" value="PCH37190.1"/>
    <property type="molecule type" value="Genomic_DNA"/>
</dbReference>
<dbReference type="AlphaFoldDB" id="A0A2H3J4M9"/>
<reference evidence="4 5" key="1">
    <citation type="journal article" date="2012" name="Science">
        <title>The Paleozoic origin of enzymatic lignin decomposition reconstructed from 31 fungal genomes.</title>
        <authorList>
            <person name="Floudas D."/>
            <person name="Binder M."/>
            <person name="Riley R."/>
            <person name="Barry K."/>
            <person name="Blanchette R.A."/>
            <person name="Henrissat B."/>
            <person name="Martinez A.T."/>
            <person name="Otillar R."/>
            <person name="Spatafora J.W."/>
            <person name="Yadav J.S."/>
            <person name="Aerts A."/>
            <person name="Benoit I."/>
            <person name="Boyd A."/>
            <person name="Carlson A."/>
            <person name="Copeland A."/>
            <person name="Coutinho P.M."/>
            <person name="de Vries R.P."/>
            <person name="Ferreira P."/>
            <person name="Findley K."/>
            <person name="Foster B."/>
            <person name="Gaskell J."/>
            <person name="Glotzer D."/>
            <person name="Gorecki P."/>
            <person name="Heitman J."/>
            <person name="Hesse C."/>
            <person name="Hori C."/>
            <person name="Igarashi K."/>
            <person name="Jurgens J.A."/>
            <person name="Kallen N."/>
            <person name="Kersten P."/>
            <person name="Kohler A."/>
            <person name="Kuees U."/>
            <person name="Kumar T.K.A."/>
            <person name="Kuo A."/>
            <person name="LaButti K."/>
            <person name="Larrondo L.F."/>
            <person name="Lindquist E."/>
            <person name="Ling A."/>
            <person name="Lombard V."/>
            <person name="Lucas S."/>
            <person name="Lundell T."/>
            <person name="Martin R."/>
            <person name="McLaughlin D.J."/>
            <person name="Morgenstern I."/>
            <person name="Morin E."/>
            <person name="Murat C."/>
            <person name="Nagy L.G."/>
            <person name="Nolan M."/>
            <person name="Ohm R.A."/>
            <person name="Patyshakuliyeva A."/>
            <person name="Rokas A."/>
            <person name="Ruiz-Duenas F.J."/>
            <person name="Sabat G."/>
            <person name="Salamov A."/>
            <person name="Samejima M."/>
            <person name="Schmutz J."/>
            <person name="Slot J.C."/>
            <person name="St John F."/>
            <person name="Stenlid J."/>
            <person name="Sun H."/>
            <person name="Sun S."/>
            <person name="Syed K."/>
            <person name="Tsang A."/>
            <person name="Wiebenga A."/>
            <person name="Young D."/>
            <person name="Pisabarro A."/>
            <person name="Eastwood D.C."/>
            <person name="Martin F."/>
            <person name="Cullen D."/>
            <person name="Grigoriev I.V."/>
            <person name="Hibbett D.S."/>
        </authorList>
    </citation>
    <scope>NUCLEOTIDE SEQUENCE [LARGE SCALE GENOMIC DNA]</scope>
    <source>
        <strain evidence="4 5">MD-104</strain>
    </source>
</reference>
<dbReference type="Pfam" id="PF12697">
    <property type="entry name" value="Abhydrolase_6"/>
    <property type="match status" value="1"/>
</dbReference>
<evidence type="ECO:0000313" key="5">
    <source>
        <dbReference type="Proteomes" id="UP000218811"/>
    </source>
</evidence>
<dbReference type="Gene3D" id="3.40.50.1820">
    <property type="entry name" value="alpha/beta hydrolase"/>
    <property type="match status" value="1"/>
</dbReference>
<dbReference type="InterPro" id="IPR005945">
    <property type="entry name" value="Pro_imino_pep"/>
</dbReference>
<name>A0A2H3J4M9_WOLCO</name>
<dbReference type="STRING" id="742152.A0A2H3J4M9"/>
<gene>
    <name evidence="4" type="ORF">WOLCODRAFT_140756</name>
</gene>
<dbReference type="InterPro" id="IPR002410">
    <property type="entry name" value="Peptidase_S33"/>
</dbReference>
<dbReference type="PIRSF" id="PIRSF005539">
    <property type="entry name" value="Pept_S33_TRI_F1"/>
    <property type="match status" value="1"/>
</dbReference>
<dbReference type="InterPro" id="IPR029058">
    <property type="entry name" value="AB_hydrolase_fold"/>
</dbReference>
<dbReference type="Proteomes" id="UP000218811">
    <property type="component" value="Unassembled WGS sequence"/>
</dbReference>
<dbReference type="SUPFAM" id="SSF53474">
    <property type="entry name" value="alpha/beta-Hydrolases"/>
    <property type="match status" value="1"/>
</dbReference>
<dbReference type="PRINTS" id="PR00793">
    <property type="entry name" value="PROAMNOPTASE"/>
</dbReference>
<dbReference type="PANTHER" id="PTHR43798:SF33">
    <property type="entry name" value="HYDROLASE, PUTATIVE (AFU_ORTHOLOGUE AFUA_2G14860)-RELATED"/>
    <property type="match status" value="1"/>
</dbReference>